<comment type="caution">
    <text evidence="3">The sequence shown here is derived from an EMBL/GenBank/DDBJ whole genome shotgun (WGS) entry which is preliminary data.</text>
</comment>
<sequence length="645" mass="74418">MSNKELEWFDIETRLRKVVMEMLEPTLQKLSNDREAVGKVKRKMTRAKKRLDYVESLLGLGSKKSGWMEDVEKKIQDSAVDFYTFKSSSSQQMKNFIDFTDTTQLNFSNIRSTIDGIQQRLLAKDIEISSLHESLNNNKNATMDYFGNLKEDLTKTYNEMMQAANSAGKIADESLRKCIQVSTRQREIETSIEKNLVLIKDLVHQINKVNQEKATILDLQTETSNLQKLLDQISLRSGLIEVSVTEIIRYFDTYLPIDIQVSISDNLYSYLDSRQLRKYWRFEDERRRFLQNKTTDFQNSCDLQALMKRSVEYGHRAEKRADDLRNEIIRGRGDLKQLNSPAPSSRGSSNFRNYDQKPQTQDSPIRRQISMIEEESDEEIALTRGGLNELKKSIGEIEKLKEKLMEIKEKEFKVREDMRAGDDQNKIYLDILHNSIEETERKRKDDRTLFDTEIATLKNELESSVSKNQAWDVTIKNMSDLSAALVEFDLISQALMSQDEEDKGSPNTTQASKDNFLQILPNITTPRRNNANTAENPSQNNSIQSLKINNLPSGVPVLKYRNKIYTRSELIEILGHIIHDAWDTASLKPPYNNENNHATTNYAPSTAIPRTRSKHFRMPSGSSRANDSFTSKRNSKKTFPHSFIL</sequence>
<name>A0AAU9IGP5_9CILI</name>
<dbReference type="AlphaFoldDB" id="A0AAU9IGP5"/>
<feature type="region of interest" description="Disordered" evidence="2">
    <location>
        <begin position="332"/>
        <end position="367"/>
    </location>
</feature>
<keyword evidence="4" id="KW-1185">Reference proteome</keyword>
<feature type="coiled-coil region" evidence="1">
    <location>
        <begin position="387"/>
        <end position="417"/>
    </location>
</feature>
<feature type="compositionally biased region" description="Polar residues" evidence="2">
    <location>
        <begin position="620"/>
        <end position="632"/>
    </location>
</feature>
<evidence type="ECO:0000313" key="3">
    <source>
        <dbReference type="EMBL" id="CAG9310959.1"/>
    </source>
</evidence>
<proteinExistence type="predicted"/>
<protein>
    <submittedName>
        <fullName evidence="3">Uncharacterized protein</fullName>
    </submittedName>
</protein>
<accession>A0AAU9IGP5</accession>
<feature type="region of interest" description="Disordered" evidence="2">
    <location>
        <begin position="615"/>
        <end position="645"/>
    </location>
</feature>
<keyword evidence="1" id="KW-0175">Coiled coil</keyword>
<feature type="region of interest" description="Disordered" evidence="2">
    <location>
        <begin position="526"/>
        <end position="547"/>
    </location>
</feature>
<dbReference type="EMBL" id="CAJZBQ010000003">
    <property type="protein sequence ID" value="CAG9310959.1"/>
    <property type="molecule type" value="Genomic_DNA"/>
</dbReference>
<evidence type="ECO:0000256" key="1">
    <source>
        <dbReference type="SAM" id="Coils"/>
    </source>
</evidence>
<reference evidence="3" key="1">
    <citation type="submission" date="2021-09" db="EMBL/GenBank/DDBJ databases">
        <authorList>
            <consortium name="AG Swart"/>
            <person name="Singh M."/>
            <person name="Singh A."/>
            <person name="Seah K."/>
            <person name="Emmerich C."/>
        </authorList>
    </citation>
    <scope>NUCLEOTIDE SEQUENCE</scope>
    <source>
        <strain evidence="3">ATCC30299</strain>
    </source>
</reference>
<feature type="compositionally biased region" description="Polar residues" evidence="2">
    <location>
        <begin position="337"/>
        <end position="363"/>
    </location>
</feature>
<organism evidence="3 4">
    <name type="scientific">Blepharisma stoltei</name>
    <dbReference type="NCBI Taxonomy" id="1481888"/>
    <lineage>
        <taxon>Eukaryota</taxon>
        <taxon>Sar</taxon>
        <taxon>Alveolata</taxon>
        <taxon>Ciliophora</taxon>
        <taxon>Postciliodesmatophora</taxon>
        <taxon>Heterotrichea</taxon>
        <taxon>Heterotrichida</taxon>
        <taxon>Blepharismidae</taxon>
        <taxon>Blepharisma</taxon>
    </lineage>
</organism>
<evidence type="ECO:0000256" key="2">
    <source>
        <dbReference type="SAM" id="MobiDB-lite"/>
    </source>
</evidence>
<gene>
    <name evidence="3" type="ORF">BSTOLATCC_MIC2673</name>
</gene>
<dbReference type="Proteomes" id="UP001162131">
    <property type="component" value="Unassembled WGS sequence"/>
</dbReference>
<evidence type="ECO:0000313" key="4">
    <source>
        <dbReference type="Proteomes" id="UP001162131"/>
    </source>
</evidence>